<evidence type="ECO:0000313" key="2">
    <source>
        <dbReference type="EMBL" id="KAK3584045.1"/>
    </source>
</evidence>
<organism evidence="2 3">
    <name type="scientific">Potamilus streckersoni</name>
    <dbReference type="NCBI Taxonomy" id="2493646"/>
    <lineage>
        <taxon>Eukaryota</taxon>
        <taxon>Metazoa</taxon>
        <taxon>Spiralia</taxon>
        <taxon>Lophotrochozoa</taxon>
        <taxon>Mollusca</taxon>
        <taxon>Bivalvia</taxon>
        <taxon>Autobranchia</taxon>
        <taxon>Heteroconchia</taxon>
        <taxon>Palaeoheterodonta</taxon>
        <taxon>Unionida</taxon>
        <taxon>Unionoidea</taxon>
        <taxon>Unionidae</taxon>
        <taxon>Ambleminae</taxon>
        <taxon>Lampsilini</taxon>
        <taxon>Potamilus</taxon>
    </lineage>
</organism>
<proteinExistence type="predicted"/>
<keyword evidence="1" id="KW-0812">Transmembrane</keyword>
<accession>A0AAE0S2I9</accession>
<feature type="transmembrane region" description="Helical" evidence="1">
    <location>
        <begin position="126"/>
        <end position="145"/>
    </location>
</feature>
<dbReference type="Proteomes" id="UP001195483">
    <property type="component" value="Unassembled WGS sequence"/>
</dbReference>
<sequence>MVHNIKGITMMYKLPLGQLLIFAKYCIQSQEMINNQMDGVEDDASFSLRDTLMPRFEEKDTISAGNGRCKQGQKFKREGALCHSLCLTDYGSENCCTGACVSFSNGMLCPSGTNYPGNKTADRMPLLFYIIAAFTDILLPIYVALNIIGAIQITEETGHCYKLLSK</sequence>
<keyword evidence="3" id="KW-1185">Reference proteome</keyword>
<keyword evidence="1" id="KW-0472">Membrane</keyword>
<reference evidence="2" key="1">
    <citation type="journal article" date="2021" name="Genome Biol. Evol.">
        <title>A High-Quality Reference Genome for a Parasitic Bivalve with Doubly Uniparental Inheritance (Bivalvia: Unionida).</title>
        <authorList>
            <person name="Smith C.H."/>
        </authorList>
    </citation>
    <scope>NUCLEOTIDE SEQUENCE</scope>
    <source>
        <strain evidence="2">CHS0354</strain>
    </source>
</reference>
<evidence type="ECO:0000313" key="3">
    <source>
        <dbReference type="Proteomes" id="UP001195483"/>
    </source>
</evidence>
<reference evidence="2" key="2">
    <citation type="journal article" date="2021" name="Genome Biol. Evol.">
        <title>Developing a high-quality reference genome for a parasitic bivalve with doubly uniparental inheritance (Bivalvia: Unionida).</title>
        <authorList>
            <person name="Smith C.H."/>
        </authorList>
    </citation>
    <scope>NUCLEOTIDE SEQUENCE</scope>
    <source>
        <strain evidence="2">CHS0354</strain>
        <tissue evidence="2">Mantle</tissue>
    </source>
</reference>
<dbReference type="AlphaFoldDB" id="A0AAE0S2I9"/>
<name>A0AAE0S2I9_9BIVA</name>
<dbReference type="EMBL" id="JAEAOA010000937">
    <property type="protein sequence ID" value="KAK3584045.1"/>
    <property type="molecule type" value="Genomic_DNA"/>
</dbReference>
<evidence type="ECO:0000256" key="1">
    <source>
        <dbReference type="SAM" id="Phobius"/>
    </source>
</evidence>
<comment type="caution">
    <text evidence="2">The sequence shown here is derived from an EMBL/GenBank/DDBJ whole genome shotgun (WGS) entry which is preliminary data.</text>
</comment>
<protein>
    <submittedName>
        <fullName evidence="2">Uncharacterized protein</fullName>
    </submittedName>
</protein>
<reference evidence="2" key="3">
    <citation type="submission" date="2023-05" db="EMBL/GenBank/DDBJ databases">
        <authorList>
            <person name="Smith C.H."/>
        </authorList>
    </citation>
    <scope>NUCLEOTIDE SEQUENCE</scope>
    <source>
        <strain evidence="2">CHS0354</strain>
        <tissue evidence="2">Mantle</tissue>
    </source>
</reference>
<keyword evidence="1" id="KW-1133">Transmembrane helix</keyword>
<gene>
    <name evidence="2" type="ORF">CHS0354_015093</name>
</gene>